<feature type="transmembrane region" description="Helical" evidence="7">
    <location>
        <begin position="159"/>
        <end position="178"/>
    </location>
</feature>
<feature type="transmembrane region" description="Helical" evidence="7">
    <location>
        <begin position="133"/>
        <end position="152"/>
    </location>
</feature>
<name>A0A517VT05_9PLAN</name>
<keyword evidence="4" id="KW-0769">Symport</keyword>
<proteinExistence type="predicted"/>
<evidence type="ECO:0000256" key="6">
    <source>
        <dbReference type="ARBA" id="ARBA00023136"/>
    </source>
</evidence>
<keyword evidence="2" id="KW-0813">Transport</keyword>
<dbReference type="PANTHER" id="PTHR11706">
    <property type="entry name" value="SOLUTE CARRIER PROTEIN FAMILY 11 MEMBER"/>
    <property type="match status" value="1"/>
</dbReference>
<dbReference type="KEGG" id="gaw:V144x_15420"/>
<keyword evidence="5 7" id="KW-1133">Transmembrane helix</keyword>
<feature type="transmembrane region" description="Helical" evidence="7">
    <location>
        <begin position="355"/>
        <end position="381"/>
    </location>
</feature>
<keyword evidence="6 7" id="KW-0472">Membrane</keyword>
<organism evidence="8 9">
    <name type="scientific">Gimesia aquarii</name>
    <dbReference type="NCBI Taxonomy" id="2527964"/>
    <lineage>
        <taxon>Bacteria</taxon>
        <taxon>Pseudomonadati</taxon>
        <taxon>Planctomycetota</taxon>
        <taxon>Planctomycetia</taxon>
        <taxon>Planctomycetales</taxon>
        <taxon>Planctomycetaceae</taxon>
        <taxon>Gimesia</taxon>
    </lineage>
</organism>
<protein>
    <submittedName>
        <fullName evidence="8">Divalent metal cation transporter MntH</fullName>
    </submittedName>
</protein>
<feature type="transmembrane region" description="Helical" evidence="7">
    <location>
        <begin position="289"/>
        <end position="310"/>
    </location>
</feature>
<evidence type="ECO:0000256" key="4">
    <source>
        <dbReference type="ARBA" id="ARBA00022847"/>
    </source>
</evidence>
<evidence type="ECO:0000256" key="2">
    <source>
        <dbReference type="ARBA" id="ARBA00022448"/>
    </source>
</evidence>
<evidence type="ECO:0000256" key="7">
    <source>
        <dbReference type="SAM" id="Phobius"/>
    </source>
</evidence>
<evidence type="ECO:0000256" key="3">
    <source>
        <dbReference type="ARBA" id="ARBA00022692"/>
    </source>
</evidence>
<dbReference type="AlphaFoldDB" id="A0A517VT05"/>
<feature type="transmembrane region" description="Helical" evidence="7">
    <location>
        <begin position="54"/>
        <end position="74"/>
    </location>
</feature>
<dbReference type="EMBL" id="CP037920">
    <property type="protein sequence ID" value="QDT96089.1"/>
    <property type="molecule type" value="Genomic_DNA"/>
</dbReference>
<dbReference type="GO" id="GO:0015293">
    <property type="term" value="F:symporter activity"/>
    <property type="evidence" value="ECO:0007669"/>
    <property type="project" value="UniProtKB-KW"/>
</dbReference>
<feature type="transmembrane region" description="Helical" evidence="7">
    <location>
        <begin position="393"/>
        <end position="415"/>
    </location>
</feature>
<dbReference type="GO" id="GO:0034755">
    <property type="term" value="P:iron ion transmembrane transport"/>
    <property type="evidence" value="ECO:0007669"/>
    <property type="project" value="TreeGrafter"/>
</dbReference>
<sequence>MSDSLRIPGNVTEEQSTTVRPHWWQRIGPGLVTACVVIGPGSILTSSKLGSEHGYSMIWVVLVSVIFMLIYTSLGAKLGAVTNESTCTLLAQKVGRPLTVLIGCGVFFISAAYQFGNNLGVHSALENYTDFKYGIVIFNAISIAFLFGFKNLYKLIERLMSVFVGLMLASFAINLFFAKPNLLEMAEGIIPGSGGNGVDSILNISLLGLVGTTFVITAAFYQSYLARFKGWTVKDLKDGRIDARVSAGIMALITIMIMSTAAAVLRGQDLRGVGDVGNALKPLFGEKGQVLFCIGLFSAAYSSFIVNSMIGGFILSDSLGLGSTPQHKSTRILTAIVLLTGMFVALYVIESGIRPVAAIVAAQAVTVVAAPLAAGGLLLLTSSKKVMGEHRNGVLMNIFAGIGFLLLLGMAWYIATQKVIPEIQKMRGQSAAVAPVENSEEKK</sequence>
<evidence type="ECO:0000313" key="9">
    <source>
        <dbReference type="Proteomes" id="UP000318704"/>
    </source>
</evidence>
<evidence type="ECO:0000256" key="1">
    <source>
        <dbReference type="ARBA" id="ARBA00004141"/>
    </source>
</evidence>
<gene>
    <name evidence="8" type="primary">mntH_2</name>
    <name evidence="8" type="ORF">V144x_15420</name>
</gene>
<feature type="transmembrane region" description="Helical" evidence="7">
    <location>
        <begin position="201"/>
        <end position="224"/>
    </location>
</feature>
<dbReference type="Proteomes" id="UP000318704">
    <property type="component" value="Chromosome"/>
</dbReference>
<feature type="transmembrane region" description="Helical" evidence="7">
    <location>
        <begin position="94"/>
        <end position="113"/>
    </location>
</feature>
<reference evidence="8 9" key="1">
    <citation type="submission" date="2019-03" db="EMBL/GenBank/DDBJ databases">
        <title>Deep-cultivation of Planctomycetes and their phenomic and genomic characterization uncovers novel biology.</title>
        <authorList>
            <person name="Wiegand S."/>
            <person name="Jogler M."/>
            <person name="Boedeker C."/>
            <person name="Pinto D."/>
            <person name="Vollmers J."/>
            <person name="Rivas-Marin E."/>
            <person name="Kohn T."/>
            <person name="Peeters S.H."/>
            <person name="Heuer A."/>
            <person name="Rast P."/>
            <person name="Oberbeckmann S."/>
            <person name="Bunk B."/>
            <person name="Jeske O."/>
            <person name="Meyerdierks A."/>
            <person name="Storesund J.E."/>
            <person name="Kallscheuer N."/>
            <person name="Luecker S."/>
            <person name="Lage O.M."/>
            <person name="Pohl T."/>
            <person name="Merkel B.J."/>
            <person name="Hornburger P."/>
            <person name="Mueller R.-W."/>
            <person name="Bruemmer F."/>
            <person name="Labrenz M."/>
            <person name="Spormann A.M."/>
            <person name="Op den Camp H."/>
            <person name="Overmann J."/>
            <person name="Amann R."/>
            <person name="Jetten M.S.M."/>
            <person name="Mascher T."/>
            <person name="Medema M.H."/>
            <person name="Devos D.P."/>
            <person name="Kaster A.-K."/>
            <person name="Ovreas L."/>
            <person name="Rohde M."/>
            <person name="Galperin M.Y."/>
            <person name="Jogler C."/>
        </authorList>
    </citation>
    <scope>NUCLEOTIDE SEQUENCE [LARGE SCALE GENOMIC DNA]</scope>
    <source>
        <strain evidence="8 9">V144</strain>
    </source>
</reference>
<dbReference type="GO" id="GO:0015086">
    <property type="term" value="F:cadmium ion transmembrane transporter activity"/>
    <property type="evidence" value="ECO:0007669"/>
    <property type="project" value="TreeGrafter"/>
</dbReference>
<feature type="transmembrane region" description="Helical" evidence="7">
    <location>
        <begin position="245"/>
        <end position="265"/>
    </location>
</feature>
<dbReference type="PANTHER" id="PTHR11706:SF33">
    <property type="entry name" value="NATURAL RESISTANCE-ASSOCIATED MACROPHAGE PROTEIN 2"/>
    <property type="match status" value="1"/>
</dbReference>
<comment type="subcellular location">
    <subcellularLocation>
        <location evidence="1">Membrane</location>
        <topology evidence="1">Multi-pass membrane protein</topology>
    </subcellularLocation>
</comment>
<evidence type="ECO:0000313" key="8">
    <source>
        <dbReference type="EMBL" id="QDT96089.1"/>
    </source>
</evidence>
<dbReference type="GO" id="GO:0005886">
    <property type="term" value="C:plasma membrane"/>
    <property type="evidence" value="ECO:0007669"/>
    <property type="project" value="TreeGrafter"/>
</dbReference>
<dbReference type="Pfam" id="PF01566">
    <property type="entry name" value="Nramp"/>
    <property type="match status" value="1"/>
</dbReference>
<keyword evidence="3 7" id="KW-0812">Transmembrane</keyword>
<feature type="transmembrane region" description="Helical" evidence="7">
    <location>
        <begin position="331"/>
        <end position="349"/>
    </location>
</feature>
<accession>A0A517VT05</accession>
<evidence type="ECO:0000256" key="5">
    <source>
        <dbReference type="ARBA" id="ARBA00022989"/>
    </source>
</evidence>
<dbReference type="NCBIfam" id="NF037982">
    <property type="entry name" value="Nramp_1"/>
    <property type="match status" value="1"/>
</dbReference>
<dbReference type="InterPro" id="IPR001046">
    <property type="entry name" value="NRAMP_fam"/>
</dbReference>
<dbReference type="GO" id="GO:0005384">
    <property type="term" value="F:manganese ion transmembrane transporter activity"/>
    <property type="evidence" value="ECO:0007669"/>
    <property type="project" value="TreeGrafter"/>
</dbReference>